<keyword evidence="9" id="KW-0249">Electron transport</keyword>
<sequence length="113" mass="13003">MILMMKMVICLLISIGLYFVSFLSLLVEKSAEKLFSFECGFSPILSPRVPFSIQFFKILLIFLLFDMEIIIVLPLPMFLSKSVFNVVLISVILLVIILGLFFEMMDGNLKWLK</sequence>
<dbReference type="EMBL" id="OR876362">
    <property type="protein sequence ID" value="WXG26353.1"/>
    <property type="molecule type" value="Genomic_DNA"/>
</dbReference>
<feature type="transmembrane region" description="Helical" evidence="9">
    <location>
        <begin position="55"/>
        <end position="75"/>
    </location>
</feature>
<evidence type="ECO:0000256" key="4">
    <source>
        <dbReference type="ARBA" id="ARBA00022448"/>
    </source>
</evidence>
<evidence type="ECO:0000256" key="1">
    <source>
        <dbReference type="ARBA" id="ARBA00004370"/>
    </source>
</evidence>
<keyword evidence="7 9" id="KW-0472">Membrane</keyword>
<comment type="subcellular location">
    <subcellularLocation>
        <location evidence="1">Membrane</location>
    </subcellularLocation>
    <subcellularLocation>
        <location evidence="9">Mitochondrion membrane</location>
        <topology evidence="9">Multi-pass membrane protein</topology>
    </subcellularLocation>
</comment>
<keyword evidence="9" id="KW-0520">NAD</keyword>
<name>A0AAU6PBS0_9ACAR</name>
<evidence type="ECO:0000256" key="9">
    <source>
        <dbReference type="RuleBase" id="RU003640"/>
    </source>
</evidence>
<keyword evidence="4 9" id="KW-0813">Transport</keyword>
<organism evidence="10">
    <name type="scientific">Amblyseius hainanensis</name>
    <dbReference type="NCBI Taxonomy" id="3061184"/>
    <lineage>
        <taxon>Eukaryota</taxon>
        <taxon>Metazoa</taxon>
        <taxon>Ecdysozoa</taxon>
        <taxon>Arthropoda</taxon>
        <taxon>Chelicerata</taxon>
        <taxon>Arachnida</taxon>
        <taxon>Acari</taxon>
        <taxon>Parasitiformes</taxon>
        <taxon>Mesostigmata</taxon>
        <taxon>Gamasina</taxon>
        <taxon>Phytoseioidea</taxon>
        <taxon>Phytoseiidae</taxon>
        <taxon>Amblyseiinae</taxon>
        <taxon>Amblyseius</taxon>
    </lineage>
</organism>
<keyword evidence="9" id="KW-0830">Ubiquinone</keyword>
<protein>
    <recommendedName>
        <fullName evidence="3 9">NADH-ubiquinone oxidoreductase chain 3</fullName>
        <ecNumber evidence="9">7.1.1.2</ecNumber>
    </recommendedName>
</protein>
<evidence type="ECO:0000256" key="8">
    <source>
        <dbReference type="ARBA" id="ARBA00049551"/>
    </source>
</evidence>
<evidence type="ECO:0000256" key="2">
    <source>
        <dbReference type="ARBA" id="ARBA00008472"/>
    </source>
</evidence>
<comment type="function">
    <text evidence="9">Core subunit of the mitochondrial membrane respiratory chain NADH dehydrogenase (Complex I) which catalyzes electron transfer from NADH through the respiratory chain, using ubiquinone as an electron acceptor. Essential for the catalytic activity of complex I.</text>
</comment>
<evidence type="ECO:0000256" key="7">
    <source>
        <dbReference type="ARBA" id="ARBA00023136"/>
    </source>
</evidence>
<dbReference type="GO" id="GO:0031966">
    <property type="term" value="C:mitochondrial membrane"/>
    <property type="evidence" value="ECO:0007669"/>
    <property type="project" value="UniProtKB-SubCell"/>
</dbReference>
<comment type="similarity">
    <text evidence="2 9">Belongs to the complex I subunit 3 family.</text>
</comment>
<dbReference type="Gene3D" id="1.20.58.1610">
    <property type="entry name" value="NADH:ubiquinone/plastoquinone oxidoreductase, chain 3"/>
    <property type="match status" value="1"/>
</dbReference>
<gene>
    <name evidence="10" type="primary">ND3</name>
</gene>
<dbReference type="Pfam" id="PF00507">
    <property type="entry name" value="Oxidored_q4"/>
    <property type="match status" value="1"/>
</dbReference>
<evidence type="ECO:0000256" key="6">
    <source>
        <dbReference type="ARBA" id="ARBA00022989"/>
    </source>
</evidence>
<dbReference type="GO" id="GO:0008137">
    <property type="term" value="F:NADH dehydrogenase (ubiquinone) activity"/>
    <property type="evidence" value="ECO:0007669"/>
    <property type="project" value="UniProtKB-UniRule"/>
</dbReference>
<keyword evidence="9 10" id="KW-0496">Mitochondrion</keyword>
<keyword evidence="5 9" id="KW-0812">Transmembrane</keyword>
<accession>A0AAU6PBS0</accession>
<dbReference type="InterPro" id="IPR038430">
    <property type="entry name" value="NDAH_ubi_oxred_su3_sf"/>
</dbReference>
<dbReference type="PANTHER" id="PTHR11058:SF9">
    <property type="entry name" value="NADH-UBIQUINONE OXIDOREDUCTASE CHAIN 3"/>
    <property type="match status" value="1"/>
</dbReference>
<reference evidence="10" key="1">
    <citation type="submission" date="2023-11" db="EMBL/GenBank/DDBJ databases">
        <authorList>
            <person name="Zhao W."/>
        </authorList>
    </citation>
    <scope>NUCLEOTIDE SEQUENCE</scope>
</reference>
<evidence type="ECO:0000256" key="5">
    <source>
        <dbReference type="ARBA" id="ARBA00022692"/>
    </source>
</evidence>
<dbReference type="PANTHER" id="PTHR11058">
    <property type="entry name" value="NADH-UBIQUINONE OXIDOREDUCTASE CHAIN 3"/>
    <property type="match status" value="1"/>
</dbReference>
<geneLocation type="mitochondrion" evidence="10"/>
<dbReference type="InterPro" id="IPR000440">
    <property type="entry name" value="NADH_UbQ/plastoQ_OxRdtase_su3"/>
</dbReference>
<comment type="catalytic activity">
    <reaction evidence="8 9">
        <text>a ubiquinone + NADH + 5 H(+)(in) = a ubiquinol + NAD(+) + 4 H(+)(out)</text>
        <dbReference type="Rhea" id="RHEA:29091"/>
        <dbReference type="Rhea" id="RHEA-COMP:9565"/>
        <dbReference type="Rhea" id="RHEA-COMP:9566"/>
        <dbReference type="ChEBI" id="CHEBI:15378"/>
        <dbReference type="ChEBI" id="CHEBI:16389"/>
        <dbReference type="ChEBI" id="CHEBI:17976"/>
        <dbReference type="ChEBI" id="CHEBI:57540"/>
        <dbReference type="ChEBI" id="CHEBI:57945"/>
        <dbReference type="EC" id="7.1.1.2"/>
    </reaction>
</comment>
<keyword evidence="9" id="KW-0679">Respiratory chain</keyword>
<dbReference type="GO" id="GO:0030964">
    <property type="term" value="C:NADH dehydrogenase complex"/>
    <property type="evidence" value="ECO:0007669"/>
    <property type="project" value="TreeGrafter"/>
</dbReference>
<keyword evidence="9" id="KW-1278">Translocase</keyword>
<dbReference type="EC" id="7.1.1.2" evidence="9"/>
<evidence type="ECO:0000256" key="3">
    <source>
        <dbReference type="ARBA" id="ARBA00021007"/>
    </source>
</evidence>
<evidence type="ECO:0000313" key="10">
    <source>
        <dbReference type="EMBL" id="WXG26353.1"/>
    </source>
</evidence>
<keyword evidence="6 9" id="KW-1133">Transmembrane helix</keyword>
<dbReference type="AlphaFoldDB" id="A0AAU6PBS0"/>
<feature type="transmembrane region" description="Helical" evidence="9">
    <location>
        <begin position="82"/>
        <end position="102"/>
    </location>
</feature>
<proteinExistence type="inferred from homology"/>